<evidence type="ECO:0000313" key="8">
    <source>
        <dbReference type="Proteomes" id="UP001597391"/>
    </source>
</evidence>
<feature type="transmembrane region" description="Helical" evidence="6">
    <location>
        <begin position="93"/>
        <end position="122"/>
    </location>
</feature>
<feature type="transmembrane region" description="Helical" evidence="6">
    <location>
        <begin position="395"/>
        <end position="415"/>
    </location>
</feature>
<name>A0ABW5XEY0_9MICO</name>
<proteinExistence type="predicted"/>
<comment type="subcellular location">
    <subcellularLocation>
        <location evidence="1">Membrane</location>
        <topology evidence="1">Multi-pass membrane protein</topology>
    </subcellularLocation>
</comment>
<sequence length="547" mass="58952">MTEGSSAPARQREAWSGQAGFIFAAIGSAVGLGNIWRFPGVAYENGGGAFLLPYLIAMLTAGLPILFVDYALGNRYRGAPPTVFRRIRKRLEWLGWFQTAICFVIILYYAVIIAWAASFAFFSLDLRWGDDPAGFFVGDFLHLTETPGTTVEFVGPIVWVLLAVWAVTLFILASGVQKGLERANVIFIPLLVILFGALVVRGLFLPGAVDGLNAFFTPNWAALAEPRVWLAAYAHIFFSLSIAFGIMITYSSYIKKRDNLTGPGLVVGFANSSFEVLAGIGVFSTLGFMAQQQGVQIADLEGIKGVLLSFVTFPAIVSQMPGGQIFGFLFFASLVLAGLTSLISLLQVVSASFQDKFGWNPRKAALIVGGVSALFSVGIFARTEGLHALDTVDKWANEVGIVGSAVIMLGVLLGLKMLPVLRDHLNAYSSFKVGNVWMTFVGVIIPLVLLAMFVTEVVNVLREPYGGYPAWFNALFGWGAIVLMIVLTLVFTAIRWKESPDQFVPEPAITGERIHAGAATSMGVAGQLHVTPGNAGNTTHDSEGTER</sequence>
<keyword evidence="8" id="KW-1185">Reference proteome</keyword>
<dbReference type="Pfam" id="PF00209">
    <property type="entry name" value="SNF"/>
    <property type="match status" value="2"/>
</dbReference>
<evidence type="ECO:0000256" key="5">
    <source>
        <dbReference type="ARBA" id="ARBA00023136"/>
    </source>
</evidence>
<dbReference type="SUPFAM" id="SSF161070">
    <property type="entry name" value="SNF-like"/>
    <property type="match status" value="1"/>
</dbReference>
<protein>
    <submittedName>
        <fullName evidence="7">Sodium-dependent transporter</fullName>
    </submittedName>
</protein>
<feature type="transmembrane region" description="Helical" evidence="6">
    <location>
        <begin position="436"/>
        <end position="455"/>
    </location>
</feature>
<feature type="transmembrane region" description="Helical" evidence="6">
    <location>
        <begin position="229"/>
        <end position="253"/>
    </location>
</feature>
<evidence type="ECO:0000313" key="7">
    <source>
        <dbReference type="EMBL" id="MFD2840192.1"/>
    </source>
</evidence>
<keyword evidence="4 6" id="KW-1133">Transmembrane helix</keyword>
<dbReference type="Proteomes" id="UP001597391">
    <property type="component" value="Unassembled WGS sequence"/>
</dbReference>
<dbReference type="PRINTS" id="PR00176">
    <property type="entry name" value="NANEUSMPORT"/>
</dbReference>
<feature type="transmembrane region" description="Helical" evidence="6">
    <location>
        <begin position="51"/>
        <end position="72"/>
    </location>
</feature>
<dbReference type="CDD" id="cd10334">
    <property type="entry name" value="SLC6sbd_u1"/>
    <property type="match status" value="1"/>
</dbReference>
<gene>
    <name evidence="7" type="ORF">ACFSYH_06375</name>
</gene>
<feature type="transmembrane region" description="Helical" evidence="6">
    <location>
        <begin position="185"/>
        <end position="209"/>
    </location>
</feature>
<dbReference type="PANTHER" id="PTHR42948">
    <property type="entry name" value="TRANSPORTER"/>
    <property type="match status" value="1"/>
</dbReference>
<feature type="transmembrane region" description="Helical" evidence="6">
    <location>
        <begin position="475"/>
        <end position="494"/>
    </location>
</feature>
<dbReference type="InterPro" id="IPR037272">
    <property type="entry name" value="SNS_sf"/>
</dbReference>
<accession>A0ABW5XEY0</accession>
<reference evidence="8" key="1">
    <citation type="journal article" date="2019" name="Int. J. Syst. Evol. Microbiol.">
        <title>The Global Catalogue of Microorganisms (GCM) 10K type strain sequencing project: providing services to taxonomists for standard genome sequencing and annotation.</title>
        <authorList>
            <consortium name="The Broad Institute Genomics Platform"/>
            <consortium name="The Broad Institute Genome Sequencing Center for Infectious Disease"/>
            <person name="Wu L."/>
            <person name="Ma J."/>
        </authorList>
    </citation>
    <scope>NUCLEOTIDE SEQUENCE [LARGE SCALE GENOMIC DNA]</scope>
    <source>
        <strain evidence="8">KCTC 33576</strain>
    </source>
</reference>
<keyword evidence="3 6" id="KW-0812">Transmembrane</keyword>
<dbReference type="InterPro" id="IPR000175">
    <property type="entry name" value="Na/ntran_symport"/>
</dbReference>
<evidence type="ECO:0000256" key="4">
    <source>
        <dbReference type="ARBA" id="ARBA00022989"/>
    </source>
</evidence>
<comment type="caution">
    <text evidence="7">The sequence shown here is derived from an EMBL/GenBank/DDBJ whole genome shotgun (WGS) entry which is preliminary data.</text>
</comment>
<evidence type="ECO:0000256" key="2">
    <source>
        <dbReference type="ARBA" id="ARBA00022448"/>
    </source>
</evidence>
<keyword evidence="5 6" id="KW-0472">Membrane</keyword>
<dbReference type="NCBIfam" id="NF037979">
    <property type="entry name" value="Na_transp"/>
    <property type="match status" value="1"/>
</dbReference>
<keyword evidence="2" id="KW-0813">Transport</keyword>
<dbReference type="PROSITE" id="PS50267">
    <property type="entry name" value="NA_NEUROTRAN_SYMP_3"/>
    <property type="match status" value="1"/>
</dbReference>
<feature type="transmembrane region" description="Helical" evidence="6">
    <location>
        <begin position="325"/>
        <end position="352"/>
    </location>
</feature>
<dbReference type="RefSeq" id="WP_377465913.1">
    <property type="nucleotide sequence ID" value="NZ_JBHUOP010000002.1"/>
</dbReference>
<feature type="transmembrane region" description="Helical" evidence="6">
    <location>
        <begin position="364"/>
        <end position="383"/>
    </location>
</feature>
<dbReference type="EMBL" id="JBHUOP010000002">
    <property type="protein sequence ID" value="MFD2840192.1"/>
    <property type="molecule type" value="Genomic_DNA"/>
</dbReference>
<evidence type="ECO:0000256" key="3">
    <source>
        <dbReference type="ARBA" id="ARBA00022692"/>
    </source>
</evidence>
<dbReference type="PANTHER" id="PTHR42948:SF1">
    <property type="entry name" value="TRANSPORTER"/>
    <property type="match status" value="1"/>
</dbReference>
<feature type="transmembrane region" description="Helical" evidence="6">
    <location>
        <begin position="153"/>
        <end position="173"/>
    </location>
</feature>
<feature type="transmembrane region" description="Helical" evidence="6">
    <location>
        <begin position="21"/>
        <end position="39"/>
    </location>
</feature>
<feature type="transmembrane region" description="Helical" evidence="6">
    <location>
        <begin position="265"/>
        <end position="290"/>
    </location>
</feature>
<organism evidence="7 8">
    <name type="scientific">Populibacterium corticicola</name>
    <dbReference type="NCBI Taxonomy" id="1812826"/>
    <lineage>
        <taxon>Bacteria</taxon>
        <taxon>Bacillati</taxon>
        <taxon>Actinomycetota</taxon>
        <taxon>Actinomycetes</taxon>
        <taxon>Micrococcales</taxon>
        <taxon>Jonesiaceae</taxon>
        <taxon>Populibacterium</taxon>
    </lineage>
</organism>
<evidence type="ECO:0000256" key="6">
    <source>
        <dbReference type="SAM" id="Phobius"/>
    </source>
</evidence>
<evidence type="ECO:0000256" key="1">
    <source>
        <dbReference type="ARBA" id="ARBA00004141"/>
    </source>
</evidence>